<dbReference type="HAMAP" id="MF_01151">
    <property type="entry name" value="GrpE"/>
    <property type="match status" value="1"/>
</dbReference>
<feature type="region of interest" description="Disordered" evidence="14">
    <location>
        <begin position="1"/>
        <end position="47"/>
    </location>
</feature>
<proteinExistence type="inferred from homology"/>
<keyword evidence="16" id="KW-1185">Reference proteome</keyword>
<dbReference type="GO" id="GO:0051087">
    <property type="term" value="F:protein-folding chaperone binding"/>
    <property type="evidence" value="ECO:0007669"/>
    <property type="project" value="InterPro"/>
</dbReference>
<dbReference type="NCBIfam" id="NF010737">
    <property type="entry name" value="PRK14139.1"/>
    <property type="match status" value="1"/>
</dbReference>
<dbReference type="Gene3D" id="2.30.22.10">
    <property type="entry name" value="Head domain of nucleotide exchange factor GrpE"/>
    <property type="match status" value="1"/>
</dbReference>
<evidence type="ECO:0000256" key="3">
    <source>
        <dbReference type="ARBA" id="ARBA00011738"/>
    </source>
</evidence>
<dbReference type="SUPFAM" id="SSF58014">
    <property type="entry name" value="Coiled-coil domain of nucleotide exchange factor GrpE"/>
    <property type="match status" value="1"/>
</dbReference>
<dbReference type="InterPro" id="IPR000740">
    <property type="entry name" value="GrpE"/>
</dbReference>
<dbReference type="GO" id="GO:0006457">
    <property type="term" value="P:protein folding"/>
    <property type="evidence" value="ECO:0007669"/>
    <property type="project" value="InterPro"/>
</dbReference>
<dbReference type="SUPFAM" id="SSF51064">
    <property type="entry name" value="Head domain of nucleotide exchange factor GrpE"/>
    <property type="match status" value="1"/>
</dbReference>
<comment type="subcellular location">
    <subcellularLocation>
        <location evidence="1 10">Cytoplasm</location>
    </subcellularLocation>
</comment>
<sequence length="198" mass="21670">MADEKQKQPETEEELAEQQATEIPSAEAQAAAEDVGNASEQSEEELDPIARLEEEVGQLKDAALRAHADAQNAQRRAEKEVEKARKFALESFSKELLSVVDNLERALEAAGGDNEQIKPVAEGVELTLKGLMGVLRKFNIEPVDPQGEPFDPELHQAMSMVENPEVEPNTVIAVMQKGYTLNGRLIRPAMVMVSKAPA</sequence>
<dbReference type="PROSITE" id="PS01071">
    <property type="entry name" value="GRPE"/>
    <property type="match status" value="1"/>
</dbReference>
<comment type="similarity">
    <text evidence="2 10 12">Belongs to the GrpE family.</text>
</comment>
<evidence type="ECO:0000256" key="9">
    <source>
        <dbReference type="ARBA" id="ARBA00076414"/>
    </source>
</evidence>
<dbReference type="GO" id="GO:0005829">
    <property type="term" value="C:cytosol"/>
    <property type="evidence" value="ECO:0007669"/>
    <property type="project" value="TreeGrafter"/>
</dbReference>
<evidence type="ECO:0000256" key="2">
    <source>
        <dbReference type="ARBA" id="ARBA00009054"/>
    </source>
</evidence>
<protein>
    <recommendedName>
        <fullName evidence="8 10">Protein GrpE</fullName>
    </recommendedName>
    <alternativeName>
        <fullName evidence="9 10">HSP-70 cofactor</fullName>
    </alternativeName>
</protein>
<feature type="coiled-coil region" evidence="13">
    <location>
        <begin position="49"/>
        <end position="90"/>
    </location>
</feature>
<dbReference type="InterPro" id="IPR013805">
    <property type="entry name" value="GrpE_CC"/>
</dbReference>
<dbReference type="CDD" id="cd00446">
    <property type="entry name" value="GrpE"/>
    <property type="match status" value="1"/>
</dbReference>
<dbReference type="Pfam" id="PF01025">
    <property type="entry name" value="GrpE"/>
    <property type="match status" value="1"/>
</dbReference>
<accession>A0A7W2TYC4</accession>
<dbReference type="GO" id="GO:0051082">
    <property type="term" value="F:unfolded protein binding"/>
    <property type="evidence" value="ECO:0007669"/>
    <property type="project" value="TreeGrafter"/>
</dbReference>
<comment type="function">
    <text evidence="7 10 11">Participates actively in the response to hyperosmotic and heat shock by preventing the aggregation of stress-denatured proteins, in association with DnaK and GrpE. It is the nucleotide exchange factor for DnaK and may function as a thermosensor. Unfolded proteins bind initially to DnaJ; upon interaction with the DnaJ-bound protein, DnaK hydrolyzes its bound ATP, resulting in the formation of a stable complex. GrpE releases ADP from DnaK; ATP binding to DnaK triggers the release of the substrate protein, thus completing the reaction cycle. Several rounds of ATP-dependent interactions between DnaJ, DnaK and GrpE are required for fully efficient folding.</text>
</comment>
<keyword evidence="13" id="KW-0175">Coiled coil</keyword>
<evidence type="ECO:0000256" key="12">
    <source>
        <dbReference type="RuleBase" id="RU004478"/>
    </source>
</evidence>
<evidence type="ECO:0000256" key="4">
    <source>
        <dbReference type="ARBA" id="ARBA00022490"/>
    </source>
</evidence>
<dbReference type="Proteomes" id="UP000539350">
    <property type="component" value="Unassembled WGS sequence"/>
</dbReference>
<feature type="compositionally biased region" description="Basic and acidic residues" evidence="14">
    <location>
        <begin position="1"/>
        <end position="10"/>
    </location>
</feature>
<keyword evidence="5 10" id="KW-0346">Stress response</keyword>
<dbReference type="PANTHER" id="PTHR21237:SF23">
    <property type="entry name" value="GRPE PROTEIN HOMOLOG, MITOCHONDRIAL"/>
    <property type="match status" value="1"/>
</dbReference>
<dbReference type="Gene3D" id="3.90.20.20">
    <property type="match status" value="1"/>
</dbReference>
<evidence type="ECO:0000313" key="16">
    <source>
        <dbReference type="Proteomes" id="UP000539350"/>
    </source>
</evidence>
<comment type="subunit">
    <text evidence="3 10">Homodimer.</text>
</comment>
<evidence type="ECO:0000256" key="6">
    <source>
        <dbReference type="ARBA" id="ARBA00023186"/>
    </source>
</evidence>
<dbReference type="PANTHER" id="PTHR21237">
    <property type="entry name" value="GRPE PROTEIN"/>
    <property type="match status" value="1"/>
</dbReference>
<comment type="caution">
    <text evidence="15">The sequence shown here is derived from an EMBL/GenBank/DDBJ whole genome shotgun (WGS) entry which is preliminary data.</text>
</comment>
<evidence type="ECO:0000256" key="10">
    <source>
        <dbReference type="HAMAP-Rule" id="MF_01151"/>
    </source>
</evidence>
<dbReference type="AlphaFoldDB" id="A0A7W2TYC4"/>
<reference evidence="15 16" key="1">
    <citation type="submission" date="2020-07" db="EMBL/GenBank/DDBJ databases">
        <title>Halieaceae bacterium, F7430, whole genome shotgun sequencing project.</title>
        <authorList>
            <person name="Jiang S."/>
            <person name="Liu Z.W."/>
            <person name="Du Z.J."/>
        </authorList>
    </citation>
    <scope>NUCLEOTIDE SEQUENCE [LARGE SCALE GENOMIC DNA]</scope>
    <source>
        <strain evidence="15 16">F7430</strain>
    </source>
</reference>
<dbReference type="FunFam" id="2.30.22.10:FF:000001">
    <property type="entry name" value="Protein GrpE"/>
    <property type="match status" value="1"/>
</dbReference>
<keyword evidence="4 10" id="KW-0963">Cytoplasm</keyword>
<dbReference type="RefSeq" id="WP_182175051.1">
    <property type="nucleotide sequence ID" value="NZ_JACFXU010000018.1"/>
</dbReference>
<gene>
    <name evidence="10 15" type="primary">grpE</name>
    <name evidence="15" type="ORF">H2508_13925</name>
</gene>
<evidence type="ECO:0000256" key="11">
    <source>
        <dbReference type="RuleBase" id="RU000639"/>
    </source>
</evidence>
<dbReference type="GO" id="GO:0000774">
    <property type="term" value="F:adenyl-nucleotide exchange factor activity"/>
    <property type="evidence" value="ECO:0007669"/>
    <property type="project" value="InterPro"/>
</dbReference>
<name>A0A7W2TYC4_9GAMM</name>
<dbReference type="EMBL" id="JACFXU010000018">
    <property type="protein sequence ID" value="MBA6414208.1"/>
    <property type="molecule type" value="Genomic_DNA"/>
</dbReference>
<dbReference type="GO" id="GO:0042803">
    <property type="term" value="F:protein homodimerization activity"/>
    <property type="evidence" value="ECO:0007669"/>
    <property type="project" value="InterPro"/>
</dbReference>
<evidence type="ECO:0000256" key="1">
    <source>
        <dbReference type="ARBA" id="ARBA00004496"/>
    </source>
</evidence>
<dbReference type="NCBIfam" id="NF010748">
    <property type="entry name" value="PRK14150.1"/>
    <property type="match status" value="1"/>
</dbReference>
<evidence type="ECO:0000256" key="8">
    <source>
        <dbReference type="ARBA" id="ARBA00072274"/>
    </source>
</evidence>
<dbReference type="NCBIfam" id="NF010738">
    <property type="entry name" value="PRK14140.1"/>
    <property type="match status" value="1"/>
</dbReference>
<evidence type="ECO:0000313" key="15">
    <source>
        <dbReference type="EMBL" id="MBA6414208.1"/>
    </source>
</evidence>
<dbReference type="InterPro" id="IPR009012">
    <property type="entry name" value="GrpE_head"/>
</dbReference>
<evidence type="ECO:0000256" key="7">
    <source>
        <dbReference type="ARBA" id="ARBA00053401"/>
    </source>
</evidence>
<keyword evidence="6 10" id="KW-0143">Chaperone</keyword>
<evidence type="ECO:0000256" key="14">
    <source>
        <dbReference type="SAM" id="MobiDB-lite"/>
    </source>
</evidence>
<dbReference type="PRINTS" id="PR00773">
    <property type="entry name" value="GRPEPROTEIN"/>
</dbReference>
<evidence type="ECO:0000256" key="13">
    <source>
        <dbReference type="SAM" id="Coils"/>
    </source>
</evidence>
<organism evidence="15 16">
    <name type="scientific">Sediminihaliea albiluteola</name>
    <dbReference type="NCBI Taxonomy" id="2758564"/>
    <lineage>
        <taxon>Bacteria</taxon>
        <taxon>Pseudomonadati</taxon>
        <taxon>Pseudomonadota</taxon>
        <taxon>Gammaproteobacteria</taxon>
        <taxon>Cellvibrionales</taxon>
        <taxon>Halieaceae</taxon>
        <taxon>Sediminihaliea</taxon>
    </lineage>
</organism>
<evidence type="ECO:0000256" key="5">
    <source>
        <dbReference type="ARBA" id="ARBA00023016"/>
    </source>
</evidence>